<keyword evidence="2" id="KW-1185">Reference proteome</keyword>
<gene>
    <name evidence="1" type="ORF">NDEV_0333</name>
</gene>
<organism evidence="1 2">
    <name type="scientific">Nitrosotalea devaniterrae</name>
    <dbReference type="NCBI Taxonomy" id="1078905"/>
    <lineage>
        <taxon>Archaea</taxon>
        <taxon>Nitrososphaerota</taxon>
        <taxon>Nitrososphaeria</taxon>
        <taxon>Nitrosotaleales</taxon>
        <taxon>Nitrosotaleaceae</taxon>
        <taxon>Nitrosotalea</taxon>
    </lineage>
</organism>
<dbReference type="EMBL" id="LN890280">
    <property type="protein sequence ID" value="CUR51098.1"/>
    <property type="molecule type" value="Genomic_DNA"/>
</dbReference>
<dbReference type="AlphaFoldDB" id="A0A128A182"/>
<reference evidence="2" key="1">
    <citation type="submission" date="2015-10" db="EMBL/GenBank/DDBJ databases">
        <authorList>
            <person name="Lehtovirta-Morley L.E."/>
            <person name="Vieille C."/>
        </authorList>
    </citation>
    <scope>NUCLEOTIDE SEQUENCE [LARGE SCALE GENOMIC DNA]</scope>
</reference>
<proteinExistence type="predicted"/>
<protein>
    <submittedName>
        <fullName evidence="1">Uncharacterized protein</fullName>
    </submittedName>
</protein>
<evidence type="ECO:0000313" key="2">
    <source>
        <dbReference type="Proteomes" id="UP000196239"/>
    </source>
</evidence>
<sequence length="129" mass="15141">MSHSVEYKENLMDVADVLERYSQTLERLVKVTTDEDMKVIYETLRTMSDFLGRSYLVSVNVLKEVNVLFNAIQNLPRKSEYEEIKNMVEKQRENIVNTLIPIKEAFERSVEFENFGREKAKNTNGKVDE</sequence>
<dbReference type="KEGG" id="ndv:NDEV_0333"/>
<accession>A0A128A182</accession>
<evidence type="ECO:0000313" key="1">
    <source>
        <dbReference type="EMBL" id="CUR51098.1"/>
    </source>
</evidence>
<name>A0A128A182_9ARCH</name>
<dbReference type="Proteomes" id="UP000196239">
    <property type="component" value="Chromosome 1"/>
</dbReference>